<dbReference type="Proteomes" id="UP000199584">
    <property type="component" value="Unassembled WGS sequence"/>
</dbReference>
<gene>
    <name evidence="1" type="ORF">SAMN05660706_11717</name>
</gene>
<proteinExistence type="predicted"/>
<organism evidence="1 2">
    <name type="scientific">Desulfoscipio geothermicus DSM 3669</name>
    <dbReference type="NCBI Taxonomy" id="1121426"/>
    <lineage>
        <taxon>Bacteria</taxon>
        <taxon>Bacillati</taxon>
        <taxon>Bacillota</taxon>
        <taxon>Clostridia</taxon>
        <taxon>Eubacteriales</taxon>
        <taxon>Desulfallaceae</taxon>
        <taxon>Desulfoscipio</taxon>
    </lineage>
</organism>
<sequence>MKCIDVTELIRCHHQGDDAQSGVVMGLISKFFTRTSSTFGVIKAGRLGPKRMPLMPRCRRVSRMATALSPTACNKPWAAYILNILKQDISLDYARLKKRDSPLGPIEVRTGLSFYPGGQFKTLEPARPTPVQTPLGTLYAYNCQAPGLNGDANSLCFSAAGTLISLMTSTDEIELTGKNGEKYLFRPGLKTVLQVGCSGCSSCTGCGERL</sequence>
<dbReference type="EMBL" id="FOYM01000017">
    <property type="protein sequence ID" value="SFR08626.1"/>
    <property type="molecule type" value="Genomic_DNA"/>
</dbReference>
<accession>A0A1I6DT77</accession>
<evidence type="ECO:0000313" key="1">
    <source>
        <dbReference type="EMBL" id="SFR08626.1"/>
    </source>
</evidence>
<dbReference type="AlphaFoldDB" id="A0A1I6DT77"/>
<name>A0A1I6DT77_9FIRM</name>
<keyword evidence="2" id="KW-1185">Reference proteome</keyword>
<evidence type="ECO:0000313" key="2">
    <source>
        <dbReference type="Proteomes" id="UP000199584"/>
    </source>
</evidence>
<reference evidence="2" key="1">
    <citation type="submission" date="2016-10" db="EMBL/GenBank/DDBJ databases">
        <authorList>
            <person name="Varghese N."/>
            <person name="Submissions S."/>
        </authorList>
    </citation>
    <scope>NUCLEOTIDE SEQUENCE [LARGE SCALE GENOMIC DNA]</scope>
    <source>
        <strain evidence="2">DSM 3669</strain>
    </source>
</reference>
<protein>
    <submittedName>
        <fullName evidence="1">Uncharacterized protein</fullName>
    </submittedName>
</protein>
<dbReference type="STRING" id="39060.SAMN05660706_11717"/>